<gene>
    <name evidence="2" type="ORF">DERP_014616</name>
</gene>
<evidence type="ECO:0000256" key="1">
    <source>
        <dbReference type="SAM" id="Phobius"/>
    </source>
</evidence>
<evidence type="ECO:0000313" key="2">
    <source>
        <dbReference type="EMBL" id="KAH9414472.1"/>
    </source>
</evidence>
<sequence length="65" mass="7090">MCASIKTFKQTKLTITRKKSYNLVSNTSNSSLLLCLLPALPILSLVILSLAASRSFTLNELNFGT</sequence>
<keyword evidence="1" id="KW-1133">Transmembrane helix</keyword>
<keyword evidence="1" id="KW-0812">Transmembrane</keyword>
<protein>
    <submittedName>
        <fullName evidence="2">Uncharacterized protein</fullName>
    </submittedName>
</protein>
<dbReference type="Proteomes" id="UP000887458">
    <property type="component" value="Unassembled WGS sequence"/>
</dbReference>
<comment type="caution">
    <text evidence="2">The sequence shown here is derived from an EMBL/GenBank/DDBJ whole genome shotgun (WGS) entry which is preliminary data.</text>
</comment>
<feature type="transmembrane region" description="Helical" evidence="1">
    <location>
        <begin position="31"/>
        <end position="52"/>
    </location>
</feature>
<name>A0ABQ8IVX9_DERPT</name>
<evidence type="ECO:0000313" key="3">
    <source>
        <dbReference type="Proteomes" id="UP000887458"/>
    </source>
</evidence>
<organism evidence="2 3">
    <name type="scientific">Dermatophagoides pteronyssinus</name>
    <name type="common">European house dust mite</name>
    <dbReference type="NCBI Taxonomy" id="6956"/>
    <lineage>
        <taxon>Eukaryota</taxon>
        <taxon>Metazoa</taxon>
        <taxon>Ecdysozoa</taxon>
        <taxon>Arthropoda</taxon>
        <taxon>Chelicerata</taxon>
        <taxon>Arachnida</taxon>
        <taxon>Acari</taxon>
        <taxon>Acariformes</taxon>
        <taxon>Sarcoptiformes</taxon>
        <taxon>Astigmata</taxon>
        <taxon>Psoroptidia</taxon>
        <taxon>Analgoidea</taxon>
        <taxon>Pyroglyphidae</taxon>
        <taxon>Dermatophagoidinae</taxon>
        <taxon>Dermatophagoides</taxon>
    </lineage>
</organism>
<accession>A0ABQ8IVX9</accession>
<proteinExistence type="predicted"/>
<keyword evidence="3" id="KW-1185">Reference proteome</keyword>
<reference evidence="2 3" key="1">
    <citation type="journal article" date="2018" name="J. Allergy Clin. Immunol.">
        <title>High-quality assembly of Dermatophagoides pteronyssinus genome and transcriptome reveals a wide range of novel allergens.</title>
        <authorList>
            <person name="Liu X.Y."/>
            <person name="Yang K.Y."/>
            <person name="Wang M.Q."/>
            <person name="Kwok J.S."/>
            <person name="Zeng X."/>
            <person name="Yang Z."/>
            <person name="Xiao X.J."/>
            <person name="Lau C.P."/>
            <person name="Li Y."/>
            <person name="Huang Z.M."/>
            <person name="Ba J.G."/>
            <person name="Yim A.K."/>
            <person name="Ouyang C.Y."/>
            <person name="Ngai S.M."/>
            <person name="Chan T.F."/>
            <person name="Leung E.L."/>
            <person name="Liu L."/>
            <person name="Liu Z.G."/>
            <person name="Tsui S.K."/>
        </authorList>
    </citation>
    <scope>NUCLEOTIDE SEQUENCE [LARGE SCALE GENOMIC DNA]</scope>
    <source>
        <strain evidence="2">Derp</strain>
    </source>
</reference>
<reference evidence="2 3" key="2">
    <citation type="journal article" date="2022" name="Mol. Biol. Evol.">
        <title>Comparative Genomics Reveals Insights into the Divergent Evolution of Astigmatic Mites and Household Pest Adaptations.</title>
        <authorList>
            <person name="Xiong Q."/>
            <person name="Wan A.T."/>
            <person name="Liu X."/>
            <person name="Fung C.S."/>
            <person name="Xiao X."/>
            <person name="Malainual N."/>
            <person name="Hou J."/>
            <person name="Wang L."/>
            <person name="Wang M."/>
            <person name="Yang K.Y."/>
            <person name="Cui Y."/>
            <person name="Leung E.L."/>
            <person name="Nong W."/>
            <person name="Shin S.K."/>
            <person name="Au S.W."/>
            <person name="Jeong K.Y."/>
            <person name="Chew F.T."/>
            <person name="Hui J.H."/>
            <person name="Leung T.F."/>
            <person name="Tungtrongchitr A."/>
            <person name="Zhong N."/>
            <person name="Liu Z."/>
            <person name="Tsui S.K."/>
        </authorList>
    </citation>
    <scope>NUCLEOTIDE SEQUENCE [LARGE SCALE GENOMIC DNA]</scope>
    <source>
        <strain evidence="2">Derp</strain>
    </source>
</reference>
<dbReference type="EMBL" id="NJHN03000108">
    <property type="protein sequence ID" value="KAH9414472.1"/>
    <property type="molecule type" value="Genomic_DNA"/>
</dbReference>
<keyword evidence="1" id="KW-0472">Membrane</keyword>